<feature type="compositionally biased region" description="Basic and acidic residues" evidence="3">
    <location>
        <begin position="919"/>
        <end position="933"/>
    </location>
</feature>
<keyword evidence="2" id="KW-0511">Multifunctional enzyme</keyword>
<dbReference type="EMBL" id="CP092863">
    <property type="protein sequence ID" value="UYV61646.1"/>
    <property type="molecule type" value="Genomic_DNA"/>
</dbReference>
<gene>
    <name evidence="5" type="ORF">LAZ67_1005726</name>
</gene>
<dbReference type="Gene3D" id="3.30.420.10">
    <property type="entry name" value="Ribonuclease H-like superfamily/Ribonuclease H"/>
    <property type="match status" value="2"/>
</dbReference>
<evidence type="ECO:0000313" key="5">
    <source>
        <dbReference type="EMBL" id="UYV61646.1"/>
    </source>
</evidence>
<dbReference type="InterPro" id="IPR043502">
    <property type="entry name" value="DNA/RNA_pol_sf"/>
</dbReference>
<feature type="compositionally biased region" description="Basic and acidic residues" evidence="3">
    <location>
        <begin position="16"/>
        <end position="33"/>
    </location>
</feature>
<dbReference type="Pfam" id="PF17919">
    <property type="entry name" value="RT_RNaseH_2"/>
    <property type="match status" value="1"/>
</dbReference>
<proteinExistence type="predicted"/>
<dbReference type="PANTHER" id="PTHR37984:SF5">
    <property type="entry name" value="PROTEIN NYNRIN-LIKE"/>
    <property type="match status" value="1"/>
</dbReference>
<sequence>MLYSGQFSKGANDTSRPADDTSKPSDDTSKPADDALASDPDSSKGKAQGSQEVPEIAVEDSDERSAIEDSQPSEPRDVESSEVGASSDEEVRAQTKSPKAISSRVHCMKKEESSIDLEEEDIGRNEPSPASITFKAPETTDSKETDLTILGSFAREHCAKGIAFEQSNVIRTLGLGWIQSEDCFLCEVQSLEKTSATTTSEMLSFIAELEDPLKWLAPVLVTGKLMVQRNTQGVKLYGFGDASEDTYAEAVYIRIPTDDGVSIRLLASKTKLAPMRKMSIPRLELCAALLLTRLENTSSNSVPAFQKELRRLTTLGSVERTSKIYGLTPFLDDQGILGVGGRLKWAPSMTYERKHPALLPSSGKVAQMIDQAVHMRTLHGSVHLMLSTLRQKYWILRAKDQERLTPGKPFSISGVDYAGPVDLRMSKGRGRKTEKGYICLVVCYVTRAVHLELFPDASTPTIMSAFKRVVARRGHCTRLYSDRGTSFVGAARQLRSRFYLAQNQLKELAAVMVNHLGRFVENLSEIVAPLNQLLVKGQDFVWDCSQERAFRKLKELLTTQTILAAYDVRKPTMVSPNASSYGLGVVLKQEGKNGTWRPVAYSSRTMTPTEKRYAQIEKEALSITGACERFQDFLLGKFGFKIVHIPGKELLDADALSRQPLLTTEGGENEQPTSAHINLVLSCITDKDQMLTKIFEAQQEDTTLKAVVNDLEQGWPVKKKMSQALLSYWHVKDELGVQNGLLMPSCRLVIPASMKLEILDKLHAGHFGIRKTRLRALETVWWPGISEEIAETVRKCSVCIQEAVSKHEPLIPTNFPTRPWQKIGVDLFKFENKCCKSIFARHGIPETVVSDNGTQFGSAREFAYFARQYEFTHVTSSPRFPQRGWQKQILPLAPENLNPWLVDSQTLKRKEGRRRKDMKSRYDRRCGATDREKHSKGDTVWITDMRIWEIVRHKASTPRSYMVDTPVGTVRRNRFHLRKGDTVQYPADPSTPTFSGEELVKNENTPVVDYPSNDSEDGQIRTRNIFQIYLQMMAPRPMFIVTLPLHSLDNRELLHRPDIPFDPQIQAWIYDPVTKGKGRKQGIHTPTATPPPTPLTPGSPPPYFNAIDTKFDEPGFLHCRVYIPEPIWGGSLDNILHTDMRRPTFSRHTSEHFWVETEVRWPFLNRDVEFGSSGSVPSLL</sequence>
<accession>A0ABY6JYC2</accession>
<dbReference type="InterPro" id="IPR012337">
    <property type="entry name" value="RNaseH-like_sf"/>
</dbReference>
<dbReference type="Gene3D" id="1.10.340.70">
    <property type="match status" value="1"/>
</dbReference>
<evidence type="ECO:0000313" key="6">
    <source>
        <dbReference type="Proteomes" id="UP001235939"/>
    </source>
</evidence>
<dbReference type="CDD" id="cd09274">
    <property type="entry name" value="RNase_HI_RT_Ty3"/>
    <property type="match status" value="1"/>
</dbReference>
<evidence type="ECO:0000256" key="1">
    <source>
        <dbReference type="ARBA" id="ARBA00012493"/>
    </source>
</evidence>
<dbReference type="SUPFAM" id="SSF53098">
    <property type="entry name" value="Ribonuclease H-like"/>
    <property type="match status" value="2"/>
</dbReference>
<dbReference type="InterPro" id="IPR041577">
    <property type="entry name" value="RT_RNaseH_2"/>
</dbReference>
<dbReference type="InterPro" id="IPR008042">
    <property type="entry name" value="Retrotrans_Pao"/>
</dbReference>
<dbReference type="PANTHER" id="PTHR37984">
    <property type="entry name" value="PROTEIN CBG26694"/>
    <property type="match status" value="1"/>
</dbReference>
<dbReference type="InterPro" id="IPR041588">
    <property type="entry name" value="Integrase_H2C2"/>
</dbReference>
<dbReference type="PROSITE" id="PS50994">
    <property type="entry name" value="INTEGRASE"/>
    <property type="match status" value="1"/>
</dbReference>
<feature type="region of interest" description="Disordered" evidence="3">
    <location>
        <begin position="1076"/>
        <end position="1101"/>
    </location>
</feature>
<evidence type="ECO:0000256" key="2">
    <source>
        <dbReference type="ARBA" id="ARBA00023268"/>
    </source>
</evidence>
<evidence type="ECO:0000259" key="4">
    <source>
        <dbReference type="PROSITE" id="PS50994"/>
    </source>
</evidence>
<feature type="compositionally biased region" description="Polar residues" evidence="3">
    <location>
        <begin position="1"/>
        <end position="15"/>
    </location>
</feature>
<dbReference type="InterPro" id="IPR001584">
    <property type="entry name" value="Integrase_cat-core"/>
</dbReference>
<organism evidence="5 6">
    <name type="scientific">Cordylochernes scorpioides</name>
    <dbReference type="NCBI Taxonomy" id="51811"/>
    <lineage>
        <taxon>Eukaryota</taxon>
        <taxon>Metazoa</taxon>
        <taxon>Ecdysozoa</taxon>
        <taxon>Arthropoda</taxon>
        <taxon>Chelicerata</taxon>
        <taxon>Arachnida</taxon>
        <taxon>Pseudoscorpiones</taxon>
        <taxon>Cheliferoidea</taxon>
        <taxon>Chernetidae</taxon>
        <taxon>Cordylochernes</taxon>
    </lineage>
</organism>
<dbReference type="SUPFAM" id="SSF56672">
    <property type="entry name" value="DNA/RNA polymerases"/>
    <property type="match status" value="1"/>
</dbReference>
<evidence type="ECO:0000256" key="3">
    <source>
        <dbReference type="SAM" id="MobiDB-lite"/>
    </source>
</evidence>
<dbReference type="EC" id="2.7.7.49" evidence="1"/>
<dbReference type="Pfam" id="PF05380">
    <property type="entry name" value="Peptidase_A17"/>
    <property type="match status" value="1"/>
</dbReference>
<feature type="region of interest" description="Disordered" evidence="3">
    <location>
        <begin position="908"/>
        <end position="933"/>
    </location>
</feature>
<dbReference type="Gene3D" id="3.30.70.270">
    <property type="match status" value="1"/>
</dbReference>
<dbReference type="Proteomes" id="UP001235939">
    <property type="component" value="Chromosome 01"/>
</dbReference>
<dbReference type="InterPro" id="IPR043128">
    <property type="entry name" value="Rev_trsase/Diguanyl_cyclase"/>
</dbReference>
<name>A0ABY6JYC2_9ARAC</name>
<feature type="domain" description="Integrase catalytic" evidence="4">
    <location>
        <begin position="836"/>
        <end position="882"/>
    </location>
</feature>
<feature type="compositionally biased region" description="Pro residues" evidence="3">
    <location>
        <begin position="1088"/>
        <end position="1101"/>
    </location>
</feature>
<dbReference type="Pfam" id="PF17921">
    <property type="entry name" value="Integrase_H2C2"/>
    <property type="match status" value="1"/>
</dbReference>
<keyword evidence="6" id="KW-1185">Reference proteome</keyword>
<dbReference type="InterPro" id="IPR036397">
    <property type="entry name" value="RNaseH_sf"/>
</dbReference>
<protein>
    <recommendedName>
        <fullName evidence="1">RNA-directed DNA polymerase</fullName>
        <ecNumber evidence="1">2.7.7.49</ecNumber>
    </recommendedName>
</protein>
<feature type="region of interest" description="Disordered" evidence="3">
    <location>
        <begin position="1"/>
        <end position="140"/>
    </location>
</feature>
<dbReference type="InterPro" id="IPR050951">
    <property type="entry name" value="Retrovirus_Pol_polyprotein"/>
</dbReference>
<reference evidence="5 6" key="1">
    <citation type="submission" date="2022-01" db="EMBL/GenBank/DDBJ databases">
        <title>A chromosomal length assembly of Cordylochernes scorpioides.</title>
        <authorList>
            <person name="Zeh D."/>
            <person name="Zeh J."/>
        </authorList>
    </citation>
    <scope>NUCLEOTIDE SEQUENCE [LARGE SCALE GENOMIC DNA]</scope>
    <source>
        <strain evidence="5">IN4F17</strain>
        <tissue evidence="5">Whole Body</tissue>
    </source>
</reference>